<proteinExistence type="predicted"/>
<reference evidence="2" key="4">
    <citation type="journal article" date="2015" name="G3 (Bethesda)">
        <title>Genome sequences of three phytopathogenic species of the Magnaporthaceae family of fungi.</title>
        <authorList>
            <person name="Okagaki L.H."/>
            <person name="Nunes C.C."/>
            <person name="Sailsbery J."/>
            <person name="Clay B."/>
            <person name="Brown D."/>
            <person name="John T."/>
            <person name="Oh Y."/>
            <person name="Young N."/>
            <person name="Fitzgerald M."/>
            <person name="Haas B.J."/>
            <person name="Zeng Q."/>
            <person name="Young S."/>
            <person name="Adiconis X."/>
            <person name="Fan L."/>
            <person name="Levin J.Z."/>
            <person name="Mitchell T.K."/>
            <person name="Okubara P.A."/>
            <person name="Farman M.L."/>
            <person name="Kohn L.M."/>
            <person name="Birren B."/>
            <person name="Ma L.-J."/>
            <person name="Dean R.A."/>
        </authorList>
    </citation>
    <scope>NUCLEOTIDE SEQUENCE</scope>
    <source>
        <strain evidence="2">ATCC 64411 / 73-15</strain>
    </source>
</reference>
<name>A0A0C4DTW2_MAGP6</name>
<dbReference type="VEuPathDB" id="FungiDB:MAPG_03389"/>
<keyword evidence="3" id="KW-1185">Reference proteome</keyword>
<dbReference type="AlphaFoldDB" id="A0A0C4DTW2"/>
<reference evidence="1" key="2">
    <citation type="submission" date="2010-05" db="EMBL/GenBank/DDBJ databases">
        <title>The Genome Sequence of Magnaporthe poae strain ATCC 64411.</title>
        <authorList>
            <consortium name="The Broad Institute Genome Sequencing Platform"/>
            <consortium name="Broad Institute Genome Sequencing Center for Infectious Disease"/>
            <person name="Ma L.-J."/>
            <person name="Dead R."/>
            <person name="Young S."/>
            <person name="Zeng Q."/>
            <person name="Koehrsen M."/>
            <person name="Alvarado L."/>
            <person name="Berlin A."/>
            <person name="Chapman S.B."/>
            <person name="Chen Z."/>
            <person name="Freedman E."/>
            <person name="Gellesch M."/>
            <person name="Goldberg J."/>
            <person name="Griggs A."/>
            <person name="Gujja S."/>
            <person name="Heilman E.R."/>
            <person name="Heiman D."/>
            <person name="Hepburn T."/>
            <person name="Howarth C."/>
            <person name="Jen D."/>
            <person name="Larson L."/>
            <person name="Mehta T."/>
            <person name="Neiman D."/>
            <person name="Pearson M."/>
            <person name="Roberts A."/>
            <person name="Saif S."/>
            <person name="Shea T."/>
            <person name="Shenoy N."/>
            <person name="Sisk P."/>
            <person name="Stolte C."/>
            <person name="Sykes S."/>
            <person name="Walk T."/>
            <person name="White J."/>
            <person name="Yandava C."/>
            <person name="Haas B."/>
            <person name="Nusbaum C."/>
            <person name="Birren B."/>
        </authorList>
    </citation>
    <scope>NUCLEOTIDE SEQUENCE</scope>
    <source>
        <strain evidence="1">ATCC 64411</strain>
    </source>
</reference>
<reference evidence="2" key="5">
    <citation type="submission" date="2015-06" db="UniProtKB">
        <authorList>
            <consortium name="EnsemblFungi"/>
        </authorList>
    </citation>
    <scope>IDENTIFICATION</scope>
    <source>
        <strain evidence="2">ATCC 64411</strain>
    </source>
</reference>
<evidence type="ECO:0000313" key="3">
    <source>
        <dbReference type="Proteomes" id="UP000011715"/>
    </source>
</evidence>
<dbReference type="EMBL" id="GL876967">
    <property type="protein sequence ID" value="KLU84345.1"/>
    <property type="molecule type" value="Genomic_DNA"/>
</dbReference>
<dbReference type="Proteomes" id="UP000011715">
    <property type="component" value="Unassembled WGS sequence"/>
</dbReference>
<reference evidence="3" key="1">
    <citation type="submission" date="2010-05" db="EMBL/GenBank/DDBJ databases">
        <title>The genome sequence of Magnaporthe poae strain ATCC 64411.</title>
        <authorList>
            <person name="Ma L.-J."/>
            <person name="Dead R."/>
            <person name="Young S."/>
            <person name="Zeng Q."/>
            <person name="Koehrsen M."/>
            <person name="Alvarado L."/>
            <person name="Berlin A."/>
            <person name="Chapman S.B."/>
            <person name="Chen Z."/>
            <person name="Freedman E."/>
            <person name="Gellesch M."/>
            <person name="Goldberg J."/>
            <person name="Griggs A."/>
            <person name="Gujja S."/>
            <person name="Heilman E.R."/>
            <person name="Heiman D."/>
            <person name="Hepburn T."/>
            <person name="Howarth C."/>
            <person name="Jen D."/>
            <person name="Larson L."/>
            <person name="Mehta T."/>
            <person name="Neiman D."/>
            <person name="Pearson M."/>
            <person name="Roberts A."/>
            <person name="Saif S."/>
            <person name="Shea T."/>
            <person name="Shenoy N."/>
            <person name="Sisk P."/>
            <person name="Stolte C."/>
            <person name="Sykes S."/>
            <person name="Walk T."/>
            <person name="White J."/>
            <person name="Yandava C."/>
            <person name="Haas B."/>
            <person name="Nusbaum C."/>
            <person name="Birren B."/>
        </authorList>
    </citation>
    <scope>NUCLEOTIDE SEQUENCE [LARGE SCALE GENOMIC DNA]</scope>
    <source>
        <strain evidence="3">ATCC 64411 / 73-15</strain>
    </source>
</reference>
<dbReference type="EnsemblFungi" id="MAPG_03389T0">
    <property type="protein sequence ID" value="MAPG_03389T0"/>
    <property type="gene ID" value="MAPG_03389"/>
</dbReference>
<evidence type="ECO:0000313" key="2">
    <source>
        <dbReference type="EnsemblFungi" id="MAPG_03389T0"/>
    </source>
</evidence>
<accession>A0A0C4DTW2</accession>
<gene>
    <name evidence="1" type="ORF">MAPG_03389</name>
</gene>
<organism evidence="2 3">
    <name type="scientific">Magnaporthiopsis poae (strain ATCC 64411 / 73-15)</name>
    <name type="common">Kentucky bluegrass fungus</name>
    <name type="synonym">Magnaporthe poae</name>
    <dbReference type="NCBI Taxonomy" id="644358"/>
    <lineage>
        <taxon>Eukaryota</taxon>
        <taxon>Fungi</taxon>
        <taxon>Dikarya</taxon>
        <taxon>Ascomycota</taxon>
        <taxon>Pezizomycotina</taxon>
        <taxon>Sordariomycetes</taxon>
        <taxon>Sordariomycetidae</taxon>
        <taxon>Magnaporthales</taxon>
        <taxon>Magnaporthaceae</taxon>
        <taxon>Magnaporthiopsis</taxon>
    </lineage>
</organism>
<reference evidence="1" key="3">
    <citation type="submission" date="2011-03" db="EMBL/GenBank/DDBJ databases">
        <title>Annotation of Magnaporthe poae ATCC 64411.</title>
        <authorList>
            <person name="Ma L.-J."/>
            <person name="Dead R."/>
            <person name="Young S.K."/>
            <person name="Zeng Q."/>
            <person name="Gargeya S."/>
            <person name="Fitzgerald M."/>
            <person name="Haas B."/>
            <person name="Abouelleil A."/>
            <person name="Alvarado L."/>
            <person name="Arachchi H.M."/>
            <person name="Berlin A."/>
            <person name="Brown A."/>
            <person name="Chapman S.B."/>
            <person name="Chen Z."/>
            <person name="Dunbar C."/>
            <person name="Freedman E."/>
            <person name="Gearin G."/>
            <person name="Gellesch M."/>
            <person name="Goldberg J."/>
            <person name="Griggs A."/>
            <person name="Gujja S."/>
            <person name="Heiman D."/>
            <person name="Howarth C."/>
            <person name="Larson L."/>
            <person name="Lui A."/>
            <person name="MacDonald P.J.P."/>
            <person name="Mehta T."/>
            <person name="Montmayeur A."/>
            <person name="Murphy C."/>
            <person name="Neiman D."/>
            <person name="Pearson M."/>
            <person name="Priest M."/>
            <person name="Roberts A."/>
            <person name="Saif S."/>
            <person name="Shea T."/>
            <person name="Shenoy N."/>
            <person name="Sisk P."/>
            <person name="Stolte C."/>
            <person name="Sykes S."/>
            <person name="Yandava C."/>
            <person name="Wortman J."/>
            <person name="Nusbaum C."/>
            <person name="Birren B."/>
        </authorList>
    </citation>
    <scope>NUCLEOTIDE SEQUENCE</scope>
    <source>
        <strain evidence="1">ATCC 64411</strain>
    </source>
</reference>
<protein>
    <submittedName>
        <fullName evidence="1 2">Uncharacterized protein</fullName>
    </submittedName>
</protein>
<sequence length="240" mass="27174">MKFLRAEVGSDLWFDGLETLKPLLQSPIDEFWLDFEDKAAPVPALIRILPRGGPFTVRGVGTEGDEQRLSSGGLGSAQISAFRLAAVNDNEGVKRWLCEDTEPDEDTASFRSPSRTPANGLSRIAQCMIRLHHWGIVQWKSDLHKPQLMFRLKELAPGYDFHDIIGYEYCSWFIPDKEYLTVLTLMSIRTGKWHSPSQALPSAFGAARHIKYMSSTIPYEHLACIENEGDIKRGRIRVLR</sequence>
<dbReference type="EMBL" id="ADBL01000815">
    <property type="status" value="NOT_ANNOTATED_CDS"/>
    <property type="molecule type" value="Genomic_DNA"/>
</dbReference>
<evidence type="ECO:0000313" key="1">
    <source>
        <dbReference type="EMBL" id="KLU84345.1"/>
    </source>
</evidence>